<organism evidence="2 3">
    <name type="scientific">Caenorhabditis nigoni</name>
    <dbReference type="NCBI Taxonomy" id="1611254"/>
    <lineage>
        <taxon>Eukaryota</taxon>
        <taxon>Metazoa</taxon>
        <taxon>Ecdysozoa</taxon>
        <taxon>Nematoda</taxon>
        <taxon>Chromadorea</taxon>
        <taxon>Rhabditida</taxon>
        <taxon>Rhabditina</taxon>
        <taxon>Rhabditomorpha</taxon>
        <taxon>Rhabditoidea</taxon>
        <taxon>Rhabditidae</taxon>
        <taxon>Peloderinae</taxon>
        <taxon>Caenorhabditis</taxon>
    </lineage>
</organism>
<dbReference type="Proteomes" id="UP000230233">
    <property type="component" value="Chromosome X"/>
</dbReference>
<dbReference type="EMBL" id="PDUG01000006">
    <property type="protein sequence ID" value="PIC16099.1"/>
    <property type="molecule type" value="Genomic_DNA"/>
</dbReference>
<proteinExistence type="predicted"/>
<sequence length="81" mass="9085">MPLFRVSSPKTSGKIFLRAHLHLLVLNPLPESLDAILTLMPIGGSGECVWGSSNPPTHFLSFSASSLILFFFFFFFFVFIF</sequence>
<protein>
    <submittedName>
        <fullName evidence="2">Uncharacterized protein</fullName>
    </submittedName>
</protein>
<evidence type="ECO:0000313" key="3">
    <source>
        <dbReference type="Proteomes" id="UP000230233"/>
    </source>
</evidence>
<reference evidence="3" key="1">
    <citation type="submission" date="2017-10" db="EMBL/GenBank/DDBJ databases">
        <title>Rapid genome shrinkage in a self-fertile nematode reveals novel sperm competition proteins.</title>
        <authorList>
            <person name="Yin D."/>
            <person name="Schwarz E.M."/>
            <person name="Thomas C.G."/>
            <person name="Felde R.L."/>
            <person name="Korf I.F."/>
            <person name="Cutter A.D."/>
            <person name="Schartner C.M."/>
            <person name="Ralston E.J."/>
            <person name="Meyer B.J."/>
            <person name="Haag E.S."/>
        </authorList>
    </citation>
    <scope>NUCLEOTIDE SEQUENCE [LARGE SCALE GENOMIC DNA]</scope>
    <source>
        <strain evidence="3">JU1422</strain>
    </source>
</reference>
<accession>A0A2G5SME9</accession>
<dbReference type="AlphaFoldDB" id="A0A2G5SME9"/>
<keyword evidence="1" id="KW-0472">Membrane</keyword>
<name>A0A2G5SME9_9PELO</name>
<keyword evidence="3" id="KW-1185">Reference proteome</keyword>
<gene>
    <name evidence="2" type="primary">Cnig_chr_X.g22823</name>
    <name evidence="2" type="ORF">B9Z55_022823</name>
</gene>
<comment type="caution">
    <text evidence="2">The sequence shown here is derived from an EMBL/GenBank/DDBJ whole genome shotgun (WGS) entry which is preliminary data.</text>
</comment>
<keyword evidence="1" id="KW-0812">Transmembrane</keyword>
<evidence type="ECO:0000313" key="2">
    <source>
        <dbReference type="EMBL" id="PIC16099.1"/>
    </source>
</evidence>
<keyword evidence="1" id="KW-1133">Transmembrane helix</keyword>
<evidence type="ECO:0000256" key="1">
    <source>
        <dbReference type="SAM" id="Phobius"/>
    </source>
</evidence>
<feature type="transmembrane region" description="Helical" evidence="1">
    <location>
        <begin position="59"/>
        <end position="80"/>
    </location>
</feature>